<sequence>MSGRLKIKIFSNLFVFVVLQNDTALSKGRRLGTGTLLSLYLALADLTTLAPGSKIYAPGSSAGQAHGW</sequence>
<proteinExistence type="predicted"/>
<dbReference type="EMBL" id="CM047906">
    <property type="protein sequence ID" value="KAJ0087381.1"/>
    <property type="molecule type" value="Genomic_DNA"/>
</dbReference>
<reference evidence="2" key="1">
    <citation type="journal article" date="2023" name="G3 (Bethesda)">
        <title>Genome assembly and association tests identify interacting loci associated with vigor, precocity, and sex in interspecific pistachio rootstocks.</title>
        <authorList>
            <person name="Palmer W."/>
            <person name="Jacygrad E."/>
            <person name="Sagayaradj S."/>
            <person name="Cavanaugh K."/>
            <person name="Han R."/>
            <person name="Bertier L."/>
            <person name="Beede B."/>
            <person name="Kafkas S."/>
            <person name="Golino D."/>
            <person name="Preece J."/>
            <person name="Michelmore R."/>
        </authorList>
    </citation>
    <scope>NUCLEOTIDE SEQUENCE [LARGE SCALE GENOMIC DNA]</scope>
</reference>
<organism evidence="1 2">
    <name type="scientific">Pistacia atlantica</name>
    <dbReference type="NCBI Taxonomy" id="434234"/>
    <lineage>
        <taxon>Eukaryota</taxon>
        <taxon>Viridiplantae</taxon>
        <taxon>Streptophyta</taxon>
        <taxon>Embryophyta</taxon>
        <taxon>Tracheophyta</taxon>
        <taxon>Spermatophyta</taxon>
        <taxon>Magnoliopsida</taxon>
        <taxon>eudicotyledons</taxon>
        <taxon>Gunneridae</taxon>
        <taxon>Pentapetalae</taxon>
        <taxon>rosids</taxon>
        <taxon>malvids</taxon>
        <taxon>Sapindales</taxon>
        <taxon>Anacardiaceae</taxon>
        <taxon>Pistacia</taxon>
    </lineage>
</organism>
<evidence type="ECO:0000313" key="2">
    <source>
        <dbReference type="Proteomes" id="UP001164250"/>
    </source>
</evidence>
<protein>
    <submittedName>
        <fullName evidence="1">Uncharacterized protein</fullName>
    </submittedName>
</protein>
<accession>A0ACC1AKZ3</accession>
<name>A0ACC1AKZ3_9ROSI</name>
<keyword evidence="2" id="KW-1185">Reference proteome</keyword>
<evidence type="ECO:0000313" key="1">
    <source>
        <dbReference type="EMBL" id="KAJ0087381.1"/>
    </source>
</evidence>
<dbReference type="Proteomes" id="UP001164250">
    <property type="component" value="Chromosome 10"/>
</dbReference>
<gene>
    <name evidence="1" type="ORF">Patl1_07331</name>
</gene>
<comment type="caution">
    <text evidence="1">The sequence shown here is derived from an EMBL/GenBank/DDBJ whole genome shotgun (WGS) entry which is preliminary data.</text>
</comment>